<protein>
    <submittedName>
        <fullName evidence="7">Hydroxymethylglutaryl-CoA lyase</fullName>
    </submittedName>
</protein>
<dbReference type="EMBL" id="JACXAH010000003">
    <property type="protein sequence ID" value="MBD1371304.1"/>
    <property type="molecule type" value="Genomic_DNA"/>
</dbReference>
<reference evidence="7" key="1">
    <citation type="submission" date="2020-09" db="EMBL/GenBank/DDBJ databases">
        <title>A novel bacterium of genus Hazenella, isolated from South China Sea.</title>
        <authorList>
            <person name="Huang H."/>
            <person name="Mo K."/>
            <person name="Hu Y."/>
        </authorList>
    </citation>
    <scope>NUCLEOTIDE SEQUENCE</scope>
    <source>
        <strain evidence="7">IB182357</strain>
    </source>
</reference>
<dbReference type="InterPro" id="IPR043594">
    <property type="entry name" value="HMGL"/>
</dbReference>
<dbReference type="GO" id="GO:0004419">
    <property type="term" value="F:hydroxymethylglutaryl-CoA lyase activity"/>
    <property type="evidence" value="ECO:0007669"/>
    <property type="project" value="TreeGrafter"/>
</dbReference>
<dbReference type="NCBIfam" id="NF004283">
    <property type="entry name" value="PRK05692.1"/>
    <property type="match status" value="1"/>
</dbReference>
<gene>
    <name evidence="7" type="ORF">IC620_02915</name>
</gene>
<evidence type="ECO:0000256" key="5">
    <source>
        <dbReference type="RuleBase" id="RU003523"/>
    </source>
</evidence>
<dbReference type="PANTHER" id="PTHR42738">
    <property type="entry name" value="HYDROXYMETHYLGLUTARYL-COA LYASE"/>
    <property type="match status" value="1"/>
</dbReference>
<dbReference type="PROSITE" id="PS50991">
    <property type="entry name" value="PYR_CT"/>
    <property type="match status" value="1"/>
</dbReference>
<dbReference type="PANTHER" id="PTHR42738:SF7">
    <property type="entry name" value="HYDROXYMETHYLGLUTARYL-COA LYASE"/>
    <property type="match status" value="1"/>
</dbReference>
<name>A0A926NCY4_9BACL</name>
<dbReference type="FunFam" id="3.20.20.70:FF:000071">
    <property type="entry name" value="Hydroxymethylglutaryl-CoA lyase"/>
    <property type="match status" value="1"/>
</dbReference>
<accession>A0A926NCY4</accession>
<dbReference type="GO" id="GO:0046872">
    <property type="term" value="F:metal ion binding"/>
    <property type="evidence" value="ECO:0007669"/>
    <property type="project" value="UniProtKB-KW"/>
</dbReference>
<evidence type="ECO:0000259" key="6">
    <source>
        <dbReference type="PROSITE" id="PS50991"/>
    </source>
</evidence>
<evidence type="ECO:0000256" key="2">
    <source>
        <dbReference type="ARBA" id="ARBA00022679"/>
    </source>
</evidence>
<dbReference type="GO" id="GO:0046951">
    <property type="term" value="P:ketone body biosynthetic process"/>
    <property type="evidence" value="ECO:0007669"/>
    <property type="project" value="TreeGrafter"/>
</dbReference>
<proteinExistence type="inferred from homology"/>
<feature type="domain" description="Pyruvate carboxyltransferase" evidence="6">
    <location>
        <begin position="3"/>
        <end position="270"/>
    </location>
</feature>
<dbReference type="InterPro" id="IPR002034">
    <property type="entry name" value="AIPM/Hcit_synth_CS"/>
</dbReference>
<dbReference type="InterPro" id="IPR000891">
    <property type="entry name" value="PYR_CT"/>
</dbReference>
<evidence type="ECO:0000313" key="8">
    <source>
        <dbReference type="Proteomes" id="UP000661691"/>
    </source>
</evidence>
<dbReference type="GO" id="GO:0046912">
    <property type="term" value="F:acyltransferase activity, acyl groups converted into alkyl on transfer"/>
    <property type="evidence" value="ECO:0007669"/>
    <property type="project" value="InterPro"/>
</dbReference>
<keyword evidence="8" id="KW-1185">Reference proteome</keyword>
<comment type="similarity">
    <text evidence="1">Belongs to the HMG-CoA lyase family.</text>
</comment>
<dbReference type="CDD" id="cd07938">
    <property type="entry name" value="DRE_TIM_HMGL"/>
    <property type="match status" value="1"/>
</dbReference>
<dbReference type="SUPFAM" id="SSF51569">
    <property type="entry name" value="Aldolase"/>
    <property type="match status" value="1"/>
</dbReference>
<comment type="caution">
    <text evidence="7">The sequence shown here is derived from an EMBL/GenBank/DDBJ whole genome shotgun (WGS) entry which is preliminary data.</text>
</comment>
<keyword evidence="4 7" id="KW-0456">Lyase</keyword>
<dbReference type="AlphaFoldDB" id="A0A926NCY4"/>
<keyword evidence="3" id="KW-0479">Metal-binding</keyword>
<dbReference type="Proteomes" id="UP000661691">
    <property type="component" value="Unassembled WGS sequence"/>
</dbReference>
<dbReference type="RefSeq" id="WP_191140188.1">
    <property type="nucleotide sequence ID" value="NZ_JACXAG020000002.1"/>
</dbReference>
<evidence type="ECO:0000256" key="1">
    <source>
        <dbReference type="ARBA" id="ARBA00009405"/>
    </source>
</evidence>
<evidence type="ECO:0000256" key="3">
    <source>
        <dbReference type="ARBA" id="ARBA00022723"/>
    </source>
</evidence>
<evidence type="ECO:0000313" key="7">
    <source>
        <dbReference type="EMBL" id="MBD1371304.1"/>
    </source>
</evidence>
<dbReference type="Pfam" id="PF00682">
    <property type="entry name" value="HMGL-like"/>
    <property type="match status" value="1"/>
</dbReference>
<dbReference type="InterPro" id="IPR013785">
    <property type="entry name" value="Aldolase_TIM"/>
</dbReference>
<comment type="similarity">
    <text evidence="5">Belongs to the alpha-IPM synthase/homocitrate synthase family.</text>
</comment>
<dbReference type="GO" id="GO:0006552">
    <property type="term" value="P:L-leucine catabolic process"/>
    <property type="evidence" value="ECO:0007669"/>
    <property type="project" value="TreeGrafter"/>
</dbReference>
<keyword evidence="2 5" id="KW-0808">Transferase</keyword>
<dbReference type="PROSITE" id="PS00815">
    <property type="entry name" value="AIPM_HOMOCIT_SYNTH_1"/>
    <property type="match status" value="1"/>
</dbReference>
<evidence type="ECO:0000256" key="4">
    <source>
        <dbReference type="ARBA" id="ARBA00023239"/>
    </source>
</evidence>
<organism evidence="7 8">
    <name type="scientific">Polycladospora coralii</name>
    <dbReference type="NCBI Taxonomy" id="2771432"/>
    <lineage>
        <taxon>Bacteria</taxon>
        <taxon>Bacillati</taxon>
        <taxon>Bacillota</taxon>
        <taxon>Bacilli</taxon>
        <taxon>Bacillales</taxon>
        <taxon>Thermoactinomycetaceae</taxon>
        <taxon>Polycladospora</taxon>
    </lineage>
</organism>
<dbReference type="Gene3D" id="3.20.20.70">
    <property type="entry name" value="Aldolase class I"/>
    <property type="match status" value="1"/>
</dbReference>
<sequence>MKIKLVEVGLRDGLQNESVTLPTEVKKEIAVRLLHAGVKHLEVSSFVSPKWIPQLKDAEELFHLLPVRDDVTYRALVPNLKGLTRALMTPASEYAVFMSASESHNLKNINKNIADTLITIKEVVQLATEKGKPVRGYVSTVFGCPYEGNIAMSQVVHICEQLIEMGIYEISLGDTIGVATPKRVKEVIQSVRQSVPLHQLAGHFHDTRGMGVVNSYVAVEEGITTLDSAIGGLGGCPYAPGASGNVSTEDLVYLFDREGIETGLNLTELNETSLFLQEIFAKPLPSKVFQSYVAQKEA</sequence>